<evidence type="ECO:0000256" key="2">
    <source>
        <dbReference type="ARBA" id="ARBA00008263"/>
    </source>
</evidence>
<dbReference type="AlphaFoldDB" id="A0A1G2CRU1"/>
<dbReference type="Proteomes" id="UP000178841">
    <property type="component" value="Unassembled WGS sequence"/>
</dbReference>
<dbReference type="GO" id="GO:0006261">
    <property type="term" value="P:DNA-templated DNA replication"/>
    <property type="evidence" value="ECO:0007669"/>
    <property type="project" value="UniProtKB-UniRule"/>
</dbReference>
<name>A0A1G2CRU1_9BACT</name>
<dbReference type="InterPro" id="IPR035516">
    <property type="entry name" value="Gyrase/topoIV_suA_C"/>
</dbReference>
<evidence type="ECO:0000256" key="4">
    <source>
        <dbReference type="ARBA" id="ARBA00022840"/>
    </source>
</evidence>
<evidence type="ECO:0000313" key="11">
    <source>
        <dbReference type="EMBL" id="OGZ04104.1"/>
    </source>
</evidence>
<organism evidence="11 12">
    <name type="scientific">Candidatus Lloydbacteria bacterium RIFCSPHIGHO2_01_FULL_41_20</name>
    <dbReference type="NCBI Taxonomy" id="1798657"/>
    <lineage>
        <taxon>Bacteria</taxon>
        <taxon>Candidatus Lloydiibacteriota</taxon>
    </lineage>
</organism>
<feature type="domain" description="Topo IIA-type catalytic" evidence="10">
    <location>
        <begin position="47"/>
        <end position="510"/>
    </location>
</feature>
<feature type="active site" description="O-(5'-phospho-DNA)-tyrosine intermediate" evidence="8 9">
    <location>
        <position position="135"/>
    </location>
</feature>
<proteinExistence type="inferred from homology"/>
<dbReference type="PROSITE" id="PS52040">
    <property type="entry name" value="TOPO_IIA"/>
    <property type="match status" value="1"/>
</dbReference>
<dbReference type="NCBIfam" id="NF004043">
    <property type="entry name" value="PRK05560.1"/>
    <property type="match status" value="1"/>
</dbReference>
<comment type="similarity">
    <text evidence="2 8">Belongs to the type II topoisomerase GyrA/ParC subunit family.</text>
</comment>
<dbReference type="GO" id="GO:0005737">
    <property type="term" value="C:cytoplasm"/>
    <property type="evidence" value="ECO:0007669"/>
    <property type="project" value="UniProtKB-SubCell"/>
</dbReference>
<evidence type="ECO:0000256" key="8">
    <source>
        <dbReference type="HAMAP-Rule" id="MF_01897"/>
    </source>
</evidence>
<protein>
    <recommendedName>
        <fullName evidence="8">DNA gyrase subunit A</fullName>
        <ecNumber evidence="8">5.6.2.2</ecNumber>
    </recommendedName>
</protein>
<evidence type="ECO:0000256" key="3">
    <source>
        <dbReference type="ARBA" id="ARBA00022741"/>
    </source>
</evidence>
<dbReference type="InterPro" id="IPR006691">
    <property type="entry name" value="GyrA/parC_rep"/>
</dbReference>
<comment type="catalytic activity">
    <reaction evidence="1 8 9">
        <text>ATP-dependent breakage, passage and rejoining of double-stranded DNA.</text>
        <dbReference type="EC" id="5.6.2.2"/>
    </reaction>
</comment>
<evidence type="ECO:0000256" key="6">
    <source>
        <dbReference type="ARBA" id="ARBA00023125"/>
    </source>
</evidence>
<dbReference type="Gene3D" id="2.120.10.90">
    <property type="entry name" value="DNA gyrase/topoisomerase IV, subunit A, C-terminal"/>
    <property type="match status" value="1"/>
</dbReference>
<dbReference type="Gene3D" id="3.90.199.10">
    <property type="entry name" value="Topoisomerase II, domain 5"/>
    <property type="match status" value="1"/>
</dbReference>
<comment type="subunit">
    <text evidence="8">Heterotetramer, composed of two GyrA and two GyrB chains. In the heterotetramer, GyrA contains the active site tyrosine that forms a transient covalent intermediate with DNA, while GyrB binds cofactors and catalyzes ATP hydrolysis.</text>
</comment>
<dbReference type="GO" id="GO:0005694">
    <property type="term" value="C:chromosome"/>
    <property type="evidence" value="ECO:0007669"/>
    <property type="project" value="InterPro"/>
</dbReference>
<dbReference type="SUPFAM" id="SSF101904">
    <property type="entry name" value="GyrA/ParC C-terminal domain-like"/>
    <property type="match status" value="1"/>
</dbReference>
<dbReference type="Gene3D" id="1.10.268.10">
    <property type="entry name" value="Topoisomerase, domain 3"/>
    <property type="match status" value="1"/>
</dbReference>
<dbReference type="EC" id="5.6.2.2" evidence="8"/>
<evidence type="ECO:0000256" key="5">
    <source>
        <dbReference type="ARBA" id="ARBA00023029"/>
    </source>
</evidence>
<evidence type="ECO:0000313" key="12">
    <source>
        <dbReference type="Proteomes" id="UP000178841"/>
    </source>
</evidence>
<keyword evidence="3 8" id="KW-0547">Nucleotide-binding</keyword>
<gene>
    <name evidence="8" type="primary">gyrA</name>
    <name evidence="11" type="ORF">A2648_03005</name>
</gene>
<dbReference type="PANTHER" id="PTHR43493:SF5">
    <property type="entry name" value="DNA GYRASE SUBUNIT A, CHLOROPLASTIC_MITOCHONDRIAL"/>
    <property type="match status" value="1"/>
</dbReference>
<keyword evidence="8" id="KW-0963">Cytoplasm</keyword>
<dbReference type="InterPro" id="IPR002205">
    <property type="entry name" value="Topo_IIA_dom_A"/>
</dbReference>
<dbReference type="NCBIfam" id="NF004044">
    <property type="entry name" value="PRK05561.1"/>
    <property type="match status" value="1"/>
</dbReference>
<dbReference type="GO" id="GO:0003677">
    <property type="term" value="F:DNA binding"/>
    <property type="evidence" value="ECO:0007669"/>
    <property type="project" value="UniProtKB-UniRule"/>
</dbReference>
<accession>A0A1G2CRU1</accession>
<dbReference type="FunFam" id="3.30.1360.40:FF:000002">
    <property type="entry name" value="DNA gyrase subunit A"/>
    <property type="match status" value="1"/>
</dbReference>
<evidence type="ECO:0000259" key="10">
    <source>
        <dbReference type="PROSITE" id="PS52040"/>
    </source>
</evidence>
<comment type="function">
    <text evidence="8">A type II topoisomerase that negatively supercoils closed circular double-stranded (ds) DNA in an ATP-dependent manner to modulate DNA topology and maintain chromosomes in an underwound state. Negative supercoiling favors strand separation, and DNA replication, transcription, recombination and repair, all of which involve strand separation. Also able to catalyze the interconversion of other topological isomers of dsDNA rings, including catenanes and knotted rings. Type II topoisomerases break and join 2 DNA strands simultaneously in an ATP-dependent manner.</text>
</comment>
<dbReference type="Gene3D" id="3.30.1360.40">
    <property type="match status" value="1"/>
</dbReference>
<dbReference type="GO" id="GO:0005524">
    <property type="term" value="F:ATP binding"/>
    <property type="evidence" value="ECO:0007669"/>
    <property type="project" value="UniProtKB-UniRule"/>
</dbReference>
<dbReference type="HAMAP" id="MF_01897">
    <property type="entry name" value="GyrA"/>
    <property type="match status" value="1"/>
</dbReference>
<dbReference type="FunFam" id="3.90.199.10:FF:000001">
    <property type="entry name" value="DNA gyrase subunit A"/>
    <property type="match status" value="1"/>
</dbReference>
<keyword evidence="6 8" id="KW-0238">DNA-binding</keyword>
<evidence type="ECO:0000256" key="7">
    <source>
        <dbReference type="ARBA" id="ARBA00023235"/>
    </source>
</evidence>
<dbReference type="GO" id="GO:0034335">
    <property type="term" value="F:DNA negative supercoiling activity"/>
    <property type="evidence" value="ECO:0007669"/>
    <property type="project" value="UniProtKB-ARBA"/>
</dbReference>
<dbReference type="InterPro" id="IPR005743">
    <property type="entry name" value="GyrA"/>
</dbReference>
<feature type="short sequence motif" description="GyrA-box" evidence="8">
    <location>
        <begin position="537"/>
        <end position="543"/>
    </location>
</feature>
<evidence type="ECO:0000256" key="9">
    <source>
        <dbReference type="PROSITE-ProRule" id="PRU01384"/>
    </source>
</evidence>
<dbReference type="SMART" id="SM00434">
    <property type="entry name" value="TOP4c"/>
    <property type="match status" value="1"/>
</dbReference>
<keyword evidence="4 8" id="KW-0067">ATP-binding</keyword>
<dbReference type="Pfam" id="PF03989">
    <property type="entry name" value="DNA_gyraseA_C"/>
    <property type="match status" value="6"/>
</dbReference>
<comment type="miscellaneous">
    <text evidence="8">Few gyrases are as efficient as E.coli at forming negative supercoils. Not all organisms have 2 type II topoisomerases; in organisms with a single type II topoisomerase this enzyme also has to decatenate newly replicated chromosomes.</text>
</comment>
<keyword evidence="5 8" id="KW-0799">Topoisomerase</keyword>
<dbReference type="InterPro" id="IPR013757">
    <property type="entry name" value="Topo_IIA_A_a_sf"/>
</dbReference>
<keyword evidence="7 8" id="KW-0413">Isomerase</keyword>
<dbReference type="STRING" id="1798657.A2648_03005"/>
<evidence type="ECO:0000256" key="1">
    <source>
        <dbReference type="ARBA" id="ARBA00000185"/>
    </source>
</evidence>
<comment type="subcellular location">
    <subcellularLocation>
        <location evidence="8">Cytoplasm</location>
    </subcellularLocation>
</comment>
<dbReference type="PANTHER" id="PTHR43493">
    <property type="entry name" value="DNA GYRASE/TOPOISOMERASE SUBUNIT A"/>
    <property type="match status" value="1"/>
</dbReference>
<dbReference type="SUPFAM" id="SSF56719">
    <property type="entry name" value="Type II DNA topoisomerase"/>
    <property type="match status" value="1"/>
</dbReference>
<dbReference type="CDD" id="cd00187">
    <property type="entry name" value="TOP4c"/>
    <property type="match status" value="1"/>
</dbReference>
<dbReference type="NCBIfam" id="TIGR01063">
    <property type="entry name" value="gyrA"/>
    <property type="match status" value="1"/>
</dbReference>
<dbReference type="GO" id="GO:0006265">
    <property type="term" value="P:DNA topological change"/>
    <property type="evidence" value="ECO:0007669"/>
    <property type="project" value="UniProtKB-UniRule"/>
</dbReference>
<dbReference type="EMBL" id="MHLH01000011">
    <property type="protein sequence ID" value="OGZ04104.1"/>
    <property type="molecule type" value="Genomic_DNA"/>
</dbReference>
<dbReference type="GO" id="GO:0009330">
    <property type="term" value="C:DNA topoisomerase type II (double strand cut, ATP-hydrolyzing) complex"/>
    <property type="evidence" value="ECO:0007669"/>
    <property type="project" value="TreeGrafter"/>
</dbReference>
<dbReference type="InterPro" id="IPR013760">
    <property type="entry name" value="Topo_IIA-like_dom_sf"/>
</dbReference>
<sequence length="822" mass="90703">MAKKEASGVPAGDLGALSKNILPVNISSEMKESYLDYAMSVITSRALPDIRDGLKPVHRRILYSMSELGLTSSAKARKSAAVVGDVLGKYHPHGDTAVYEAMVKMAQDFSHRYPLVIGQGNFGSIDGDNAAAMRYTEAKMSKISGELLRDLEKETVEWRPNYDSTRKEPTVLPAAVPNLILNGTLGIAVGMATSIPPHNLGEVIDATIYLIDNEDASTEDLIQFVTGPDFPTGGIVFGQKDLQHAYASGRGGVVCRGDAEIVEKKGGHEIVITSIPYRVNKSDLIVHIADLVREKKLEGIRDLRDESTKDIRVVVELKNGAAPQKVLNFLYKHTELETAFHFNMLALVDGIPETLSLKRILTEFIKHRIIVVRRRTEYDLKKAQDREHILLGLKKALDQIDKVIKTIKASKDTVIAHANLMKEFKFSALQATAILEMKLQKLAGLERKKIEDELLEIEKMIAIFKELLGSPKKILKVIKDELLEIKEKYGDPRRTKVVKGGVKILSDEDLVAEKESVLVFTEGGYVKRTDPGEYKSQKRGGVGVVDLDTKEEDFVRTLFHTSTHSDLLFFTDKGKAYQMKMYEIAEGKRATRGKSIMNFLSLADTEKVTSILPMTKEIKQSKSSLVMITKRGIIKKVVGDAFKDVRKSGLIAIKLKALDELLATLFVNKGDEIILATKNGQAIRFKESDAREMGRSASGVKAMTLKKGDELVGADVVGANGKLGDFLVMSTNGYGKKTALKEYKVQKRGGSGIKTMKITPKTGKLVVGRVVGEEMREVISMSKKSQVVRVSFGSVPKLGRQTQGVRIMKLREGDNIASLTCL</sequence>
<dbReference type="FunFam" id="1.10.268.10:FF:000001">
    <property type="entry name" value="DNA gyrase subunit A"/>
    <property type="match status" value="1"/>
</dbReference>
<dbReference type="Pfam" id="PF00521">
    <property type="entry name" value="DNA_topoisoIV"/>
    <property type="match status" value="1"/>
</dbReference>
<comment type="caution">
    <text evidence="11">The sequence shown here is derived from an EMBL/GenBank/DDBJ whole genome shotgun (WGS) entry which is preliminary data.</text>
</comment>
<dbReference type="InterPro" id="IPR050220">
    <property type="entry name" value="Type_II_DNA_Topoisomerases"/>
</dbReference>
<reference evidence="11 12" key="1">
    <citation type="journal article" date="2016" name="Nat. Commun.">
        <title>Thousands of microbial genomes shed light on interconnected biogeochemical processes in an aquifer system.</title>
        <authorList>
            <person name="Anantharaman K."/>
            <person name="Brown C.T."/>
            <person name="Hug L.A."/>
            <person name="Sharon I."/>
            <person name="Castelle C.J."/>
            <person name="Probst A.J."/>
            <person name="Thomas B.C."/>
            <person name="Singh A."/>
            <person name="Wilkins M.J."/>
            <person name="Karaoz U."/>
            <person name="Brodie E.L."/>
            <person name="Williams K.H."/>
            <person name="Hubbard S.S."/>
            <person name="Banfield J.F."/>
        </authorList>
    </citation>
    <scope>NUCLEOTIDE SEQUENCE [LARGE SCALE GENOMIC DNA]</scope>
</reference>
<dbReference type="InterPro" id="IPR013758">
    <property type="entry name" value="Topo_IIA_A/C_ab"/>
</dbReference>